<keyword evidence="5" id="KW-0788">Thiol protease</keyword>
<dbReference type="InterPro" id="IPR000816">
    <property type="entry name" value="Peptidase_C15"/>
</dbReference>
<reference evidence="7 8" key="1">
    <citation type="submission" date="2025-05" db="UniProtKB">
        <authorList>
            <consortium name="RefSeq"/>
        </authorList>
    </citation>
    <scope>IDENTIFICATION</scope>
</reference>
<evidence type="ECO:0000313" key="9">
    <source>
        <dbReference type="RefSeq" id="XP_012942954.1"/>
    </source>
</evidence>
<evidence type="ECO:0000313" key="6">
    <source>
        <dbReference type="Proteomes" id="UP000694888"/>
    </source>
</evidence>
<evidence type="ECO:0000313" key="10">
    <source>
        <dbReference type="RefSeq" id="XP_035828050.1"/>
    </source>
</evidence>
<evidence type="ECO:0000313" key="7">
    <source>
        <dbReference type="RefSeq" id="XP_005107404.1"/>
    </source>
</evidence>
<organism evidence="6 9">
    <name type="scientific">Aplysia californica</name>
    <name type="common">California sea hare</name>
    <dbReference type="NCBI Taxonomy" id="6500"/>
    <lineage>
        <taxon>Eukaryota</taxon>
        <taxon>Metazoa</taxon>
        <taxon>Spiralia</taxon>
        <taxon>Lophotrochozoa</taxon>
        <taxon>Mollusca</taxon>
        <taxon>Gastropoda</taxon>
        <taxon>Heterobranchia</taxon>
        <taxon>Euthyneura</taxon>
        <taxon>Tectipleura</taxon>
        <taxon>Aplysiida</taxon>
        <taxon>Aplysioidea</taxon>
        <taxon>Aplysiidae</taxon>
        <taxon>Aplysia</taxon>
    </lineage>
</organism>
<accession>A0ABM1A8N9</accession>
<sequence length="199" mass="21760">MPVGEKRCVCVTGFGPFKGHLVNASWVAVQELAKLGLSDDVELIIYELPVVYEDVKKIIPGLWEKHKPVLMVHVGVSGIADEITLEQQAHNDGYNRCDVRGVTPITQTCVDGSCHDVIVSKINMAQVCKAVNEANLKVTTVVSHDPGRYLCDFSYYISLHQNRDCSAFIHVPPLGSPYSGAELALGLQASIRAMLTQVQ</sequence>
<evidence type="ECO:0000256" key="1">
    <source>
        <dbReference type="ARBA" id="ARBA00006641"/>
    </source>
</evidence>
<keyword evidence="2" id="KW-0963">Cytoplasm</keyword>
<dbReference type="InterPro" id="IPR016125">
    <property type="entry name" value="Peptidase_C15-like"/>
</dbReference>
<protein>
    <submittedName>
        <fullName evidence="7 8">Pyroglutamyl-peptidase 1</fullName>
    </submittedName>
</protein>
<dbReference type="PANTHER" id="PTHR23402">
    <property type="entry name" value="PROTEASE FAMILY C15 PYROGLUTAMYL-PEPTIDASE I-RELATED"/>
    <property type="match status" value="1"/>
</dbReference>
<keyword evidence="4" id="KW-0378">Hydrolase</keyword>
<name>A0ABM1A8N9_APLCA</name>
<dbReference type="RefSeq" id="XP_005107404.1">
    <property type="nucleotide sequence ID" value="XM_005107347.3"/>
</dbReference>
<evidence type="ECO:0000313" key="8">
    <source>
        <dbReference type="RefSeq" id="XP_005107405.1"/>
    </source>
</evidence>
<dbReference type="PANTHER" id="PTHR23402:SF1">
    <property type="entry name" value="PYROGLUTAMYL-PEPTIDASE I"/>
    <property type="match status" value="1"/>
</dbReference>
<dbReference type="PIRSF" id="PIRSF015592">
    <property type="entry name" value="Prld-crbxl_pptds"/>
    <property type="match status" value="1"/>
</dbReference>
<keyword evidence="3" id="KW-0645">Protease</keyword>
<gene>
    <name evidence="7 8 9 10" type="primary">LOC101859595</name>
</gene>
<evidence type="ECO:0000256" key="5">
    <source>
        <dbReference type="ARBA" id="ARBA00022807"/>
    </source>
</evidence>
<dbReference type="RefSeq" id="XP_012942954.1">
    <property type="nucleotide sequence ID" value="XM_013087500.2"/>
</dbReference>
<dbReference type="InterPro" id="IPR036440">
    <property type="entry name" value="Peptidase_C15-like_sf"/>
</dbReference>
<dbReference type="CDD" id="cd00501">
    <property type="entry name" value="Peptidase_C15"/>
    <property type="match status" value="1"/>
</dbReference>
<dbReference type="PRINTS" id="PR00706">
    <property type="entry name" value="PYROGLUPTASE"/>
</dbReference>
<dbReference type="SUPFAM" id="SSF53182">
    <property type="entry name" value="Pyrrolidone carboxyl peptidase (pyroglutamate aminopeptidase)"/>
    <property type="match status" value="1"/>
</dbReference>
<evidence type="ECO:0000256" key="4">
    <source>
        <dbReference type="ARBA" id="ARBA00022801"/>
    </source>
</evidence>
<keyword evidence="6" id="KW-1185">Reference proteome</keyword>
<comment type="similarity">
    <text evidence="1">Belongs to the peptidase C15 family.</text>
</comment>
<dbReference type="GeneID" id="101859595"/>
<evidence type="ECO:0000256" key="3">
    <source>
        <dbReference type="ARBA" id="ARBA00022670"/>
    </source>
</evidence>
<evidence type="ECO:0000256" key="2">
    <source>
        <dbReference type="ARBA" id="ARBA00022490"/>
    </source>
</evidence>
<dbReference type="Proteomes" id="UP000694888">
    <property type="component" value="Unplaced"/>
</dbReference>
<dbReference type="RefSeq" id="XP_005107405.1">
    <property type="nucleotide sequence ID" value="XM_005107348.3"/>
</dbReference>
<dbReference type="Gene3D" id="3.40.630.20">
    <property type="entry name" value="Peptidase C15, pyroglutamyl peptidase I-like"/>
    <property type="match status" value="1"/>
</dbReference>
<proteinExistence type="inferred from homology"/>
<dbReference type="Pfam" id="PF01470">
    <property type="entry name" value="Peptidase_C15"/>
    <property type="match status" value="1"/>
</dbReference>
<dbReference type="RefSeq" id="XP_035828050.1">
    <property type="nucleotide sequence ID" value="XM_035972157.1"/>
</dbReference>